<name>A0A6G3T6V1_9ACTN</name>
<proteinExistence type="predicted"/>
<dbReference type="Proteomes" id="UP000475666">
    <property type="component" value="Unassembled WGS sequence"/>
</dbReference>
<keyword evidence="1" id="KW-1133">Transmembrane helix</keyword>
<feature type="transmembrane region" description="Helical" evidence="1">
    <location>
        <begin position="6"/>
        <end position="28"/>
    </location>
</feature>
<dbReference type="RefSeq" id="WP_164270871.1">
    <property type="nucleotide sequence ID" value="NZ_JAAGMQ010000103.1"/>
</dbReference>
<sequence>MSTLALSVLLIGIAVGLVAIGGLGYLVYSRPALRAPVAIMLTASGVLIAFTVAVVGIAQASTQGGGARPGATVAPAKR</sequence>
<evidence type="ECO:0000313" key="2">
    <source>
        <dbReference type="EMBL" id="NEC32303.1"/>
    </source>
</evidence>
<accession>A0A6G3T6V1</accession>
<dbReference type="AlphaFoldDB" id="A0A6G3T6V1"/>
<comment type="caution">
    <text evidence="2">The sequence shown here is derived from an EMBL/GenBank/DDBJ whole genome shotgun (WGS) entry which is preliminary data.</text>
</comment>
<evidence type="ECO:0000313" key="3">
    <source>
        <dbReference type="Proteomes" id="UP000475666"/>
    </source>
</evidence>
<protein>
    <submittedName>
        <fullName evidence="2">Uncharacterized protein</fullName>
    </submittedName>
</protein>
<feature type="transmembrane region" description="Helical" evidence="1">
    <location>
        <begin position="35"/>
        <end position="58"/>
    </location>
</feature>
<gene>
    <name evidence="2" type="ORF">G3I66_03765</name>
</gene>
<keyword evidence="1" id="KW-0812">Transmembrane</keyword>
<evidence type="ECO:0000256" key="1">
    <source>
        <dbReference type="SAM" id="Phobius"/>
    </source>
</evidence>
<organism evidence="2 3">
    <name type="scientific">Streptomyces rubrogriseus</name>
    <dbReference type="NCBI Taxonomy" id="194673"/>
    <lineage>
        <taxon>Bacteria</taxon>
        <taxon>Bacillati</taxon>
        <taxon>Actinomycetota</taxon>
        <taxon>Actinomycetes</taxon>
        <taxon>Kitasatosporales</taxon>
        <taxon>Streptomycetaceae</taxon>
        <taxon>Streptomyces</taxon>
        <taxon>Streptomyces violaceoruber group</taxon>
    </lineage>
</organism>
<reference evidence="2 3" key="1">
    <citation type="submission" date="2020-01" db="EMBL/GenBank/DDBJ databases">
        <title>Insect and environment-associated Actinomycetes.</title>
        <authorList>
            <person name="Currrie C."/>
            <person name="Chevrette M."/>
            <person name="Carlson C."/>
            <person name="Stubbendieck R."/>
            <person name="Wendt-Pienkowski E."/>
        </authorList>
    </citation>
    <scope>NUCLEOTIDE SEQUENCE [LARGE SCALE GENOMIC DNA]</scope>
    <source>
        <strain evidence="2 3">SID7739</strain>
    </source>
</reference>
<keyword evidence="1" id="KW-0472">Membrane</keyword>
<dbReference type="EMBL" id="JAAGMQ010000103">
    <property type="protein sequence ID" value="NEC32303.1"/>
    <property type="molecule type" value="Genomic_DNA"/>
</dbReference>